<dbReference type="Gene3D" id="3.40.220.10">
    <property type="entry name" value="Leucine Aminopeptidase, subunit E, domain 1"/>
    <property type="match status" value="1"/>
</dbReference>
<dbReference type="NCBIfam" id="TIGR02452">
    <property type="entry name" value="TIGR02452 family protein"/>
    <property type="match status" value="1"/>
</dbReference>
<reference evidence="3 4" key="2">
    <citation type="submission" date="2024-07" db="EMBL/GenBank/DDBJ databases">
        <authorList>
            <person name="Akdeniz Z."/>
        </authorList>
    </citation>
    <scope>NUCLEOTIDE SEQUENCE [LARGE SCALE GENOMIC DNA]</scope>
</reference>
<dbReference type="InterPro" id="IPR043472">
    <property type="entry name" value="Macro_dom-like"/>
</dbReference>
<dbReference type="Pfam" id="PF10021">
    <property type="entry name" value="PARG_cat_microb"/>
    <property type="match status" value="1"/>
</dbReference>
<keyword evidence="4" id="KW-1185">Reference proteome</keyword>
<accession>A0AA86PCX3</accession>
<dbReference type="EMBL" id="CATOUU010000642">
    <property type="protein sequence ID" value="CAI9936734.1"/>
    <property type="molecule type" value="Genomic_DNA"/>
</dbReference>
<name>A0AA86PCX3_9EUKA</name>
<gene>
    <name evidence="2" type="ORF">HINF_LOCUS24379</name>
    <name evidence="3" type="ORF">HINF_LOCUS30054</name>
</gene>
<evidence type="ECO:0000313" key="3">
    <source>
        <dbReference type="EMBL" id="CAL6025216.1"/>
    </source>
</evidence>
<dbReference type="PANTHER" id="PTHR35596:SF1">
    <property type="entry name" value="MICROBIAL-TYPE PARG CATALYTIC DOMAIN-CONTAINING PROTEIN"/>
    <property type="match status" value="1"/>
</dbReference>
<evidence type="ECO:0000313" key="4">
    <source>
        <dbReference type="Proteomes" id="UP001642409"/>
    </source>
</evidence>
<dbReference type="Proteomes" id="UP001642409">
    <property type="component" value="Unassembled WGS sequence"/>
</dbReference>
<dbReference type="InterPro" id="IPR012664">
    <property type="entry name" value="CHP02452"/>
</dbReference>
<dbReference type="EMBL" id="CAXDID020000098">
    <property type="protein sequence ID" value="CAL6025216.1"/>
    <property type="molecule type" value="Genomic_DNA"/>
</dbReference>
<dbReference type="PANTHER" id="PTHR35596">
    <property type="entry name" value="DUF2263 DOMAIN-CONTAINING PROTEIN"/>
    <property type="match status" value="1"/>
</dbReference>
<evidence type="ECO:0000313" key="2">
    <source>
        <dbReference type="EMBL" id="CAI9936734.1"/>
    </source>
</evidence>
<dbReference type="PIRSF" id="PIRSF014899">
    <property type="entry name" value="UCP014899"/>
    <property type="match status" value="1"/>
</dbReference>
<dbReference type="InterPro" id="IPR019261">
    <property type="entry name" value="PARG_cat_microbial"/>
</dbReference>
<dbReference type="AlphaFoldDB" id="A0AA86PCX3"/>
<feature type="domain" description="Microbial-type PARG catalytic" evidence="1">
    <location>
        <begin position="26"/>
        <end position="141"/>
    </location>
</feature>
<organism evidence="2">
    <name type="scientific">Hexamita inflata</name>
    <dbReference type="NCBI Taxonomy" id="28002"/>
    <lineage>
        <taxon>Eukaryota</taxon>
        <taxon>Metamonada</taxon>
        <taxon>Diplomonadida</taxon>
        <taxon>Hexamitidae</taxon>
        <taxon>Hexamitinae</taxon>
        <taxon>Hexamita</taxon>
    </lineage>
</organism>
<proteinExistence type="predicted"/>
<dbReference type="SUPFAM" id="SSF52949">
    <property type="entry name" value="Macro domain-like"/>
    <property type="match status" value="1"/>
</dbReference>
<comment type="caution">
    <text evidence="2">The sequence shown here is derived from an EMBL/GenBank/DDBJ whole genome shotgun (WGS) entry which is preliminary data.</text>
</comment>
<sequence length="256" mass="28906">MSHVNNLVDLAEEAIKISKERQYLNVKLPQQEPPVVYTEKMIKDLIKHQKPVDTEISCEVIKSCTVNAAIQYSGYKVVILNFANGHHPGGGFTIGARAQEEQICRCSDLYSSLMRCMDDYYVYHSERQDIQDTERIIVSKNYIFKNTNFNLLEQPVEVIVVTCAAVTAYQEPNEKRVHLLMKNRISNIMAVVRSLNADVAILGAFGCGAFANDPNFVAQCFKEDIQKKICCKKNIFAVISEGQNLAAFKKVFQGEK</sequence>
<protein>
    <recommendedName>
        <fullName evidence="1">Microbial-type PARG catalytic domain-containing protein</fullName>
    </recommendedName>
</protein>
<reference evidence="2" key="1">
    <citation type="submission" date="2023-06" db="EMBL/GenBank/DDBJ databases">
        <authorList>
            <person name="Kurt Z."/>
        </authorList>
    </citation>
    <scope>NUCLEOTIDE SEQUENCE</scope>
</reference>
<evidence type="ECO:0000259" key="1">
    <source>
        <dbReference type="Pfam" id="PF10021"/>
    </source>
</evidence>